<dbReference type="RefSeq" id="WP_168033707.1">
    <property type="nucleotide sequence ID" value="NZ_JAAVNE010000036.1"/>
</dbReference>
<dbReference type="InterPro" id="IPR013766">
    <property type="entry name" value="Thioredoxin_domain"/>
</dbReference>
<dbReference type="InterPro" id="IPR001853">
    <property type="entry name" value="DSBA-like_thioredoxin_dom"/>
</dbReference>
<dbReference type="SUPFAM" id="SSF52833">
    <property type="entry name" value="Thioredoxin-like"/>
    <property type="match status" value="1"/>
</dbReference>
<evidence type="ECO:0000313" key="4">
    <source>
        <dbReference type="Proteomes" id="UP000787635"/>
    </source>
</evidence>
<sequence length="249" mass="27255">MPRPWRRRALLLALTLVPALGSAALAQGFTPAQRAEIIEILRQALREDPTILRDAIGGLEQAEQAARAEAQRQAIVSQADALFRDPADPVKGNPEGDLTVVEFFDARCGYCKQLHPTMEALLRRDRNLRVVMKDLPILGPASVVATRALLAAQRQGRYGPFYDALMALRVEPTEAVLRQQAERVGLDWARLRRDMADPALQARIEANLRLAQALGVDGTPALVIGRTLVPGAVDLPTLERLVAEARAGR</sequence>
<organism evidence="3 4">
    <name type="scientific">Falsiroseomonas selenitidurans</name>
    <dbReference type="NCBI Taxonomy" id="2716335"/>
    <lineage>
        <taxon>Bacteria</taxon>
        <taxon>Pseudomonadati</taxon>
        <taxon>Pseudomonadota</taxon>
        <taxon>Alphaproteobacteria</taxon>
        <taxon>Acetobacterales</taxon>
        <taxon>Roseomonadaceae</taxon>
        <taxon>Falsiroseomonas</taxon>
    </lineage>
</organism>
<dbReference type="CDD" id="cd03023">
    <property type="entry name" value="DsbA_Com1_like"/>
    <property type="match status" value="1"/>
</dbReference>
<evidence type="ECO:0000313" key="3">
    <source>
        <dbReference type="EMBL" id="NKC32998.1"/>
    </source>
</evidence>
<dbReference type="InterPro" id="IPR036249">
    <property type="entry name" value="Thioredoxin-like_sf"/>
</dbReference>
<accession>A0ABX1E879</accession>
<dbReference type="InterPro" id="IPR006311">
    <property type="entry name" value="TAT_signal"/>
</dbReference>
<evidence type="ECO:0000259" key="2">
    <source>
        <dbReference type="PROSITE" id="PS51352"/>
    </source>
</evidence>
<protein>
    <submittedName>
        <fullName evidence="3">DsbA family protein</fullName>
    </submittedName>
</protein>
<proteinExistence type="predicted"/>
<evidence type="ECO:0000256" key="1">
    <source>
        <dbReference type="SAM" id="SignalP"/>
    </source>
</evidence>
<comment type="caution">
    <text evidence="3">The sequence shown here is derived from an EMBL/GenBank/DDBJ whole genome shotgun (WGS) entry which is preliminary data.</text>
</comment>
<feature type="chain" id="PRO_5046325199" evidence="1">
    <location>
        <begin position="27"/>
        <end position="249"/>
    </location>
</feature>
<feature type="domain" description="Thioredoxin" evidence="2">
    <location>
        <begin position="59"/>
        <end position="247"/>
    </location>
</feature>
<dbReference type="PROSITE" id="PS51318">
    <property type="entry name" value="TAT"/>
    <property type="match status" value="1"/>
</dbReference>
<keyword evidence="1" id="KW-0732">Signal</keyword>
<dbReference type="InterPro" id="IPR051470">
    <property type="entry name" value="Thiol:disulfide_interchange"/>
</dbReference>
<dbReference type="Gene3D" id="3.40.30.10">
    <property type="entry name" value="Glutaredoxin"/>
    <property type="match status" value="1"/>
</dbReference>
<dbReference type="Proteomes" id="UP000787635">
    <property type="component" value="Unassembled WGS sequence"/>
</dbReference>
<keyword evidence="4" id="KW-1185">Reference proteome</keyword>
<dbReference type="EMBL" id="JAAVNE010000036">
    <property type="protein sequence ID" value="NKC32998.1"/>
    <property type="molecule type" value="Genomic_DNA"/>
</dbReference>
<dbReference type="PROSITE" id="PS51352">
    <property type="entry name" value="THIOREDOXIN_2"/>
    <property type="match status" value="1"/>
</dbReference>
<feature type="signal peptide" evidence="1">
    <location>
        <begin position="1"/>
        <end position="26"/>
    </location>
</feature>
<dbReference type="PANTHER" id="PTHR35272:SF3">
    <property type="entry name" value="THIOL:DISULFIDE INTERCHANGE PROTEIN DSBC"/>
    <property type="match status" value="1"/>
</dbReference>
<gene>
    <name evidence="3" type="ORF">HEQ75_19185</name>
</gene>
<name>A0ABX1E879_9PROT</name>
<dbReference type="PANTHER" id="PTHR35272">
    <property type="entry name" value="THIOL:DISULFIDE INTERCHANGE PROTEIN DSBC-RELATED"/>
    <property type="match status" value="1"/>
</dbReference>
<dbReference type="Pfam" id="PF01323">
    <property type="entry name" value="DSBA"/>
    <property type="match status" value="1"/>
</dbReference>
<reference evidence="3 4" key="1">
    <citation type="submission" date="2020-03" db="EMBL/GenBank/DDBJ databases">
        <title>Roseomonas selenitidurans sp. nov. isolated from urban soil.</title>
        <authorList>
            <person name="Liu H."/>
        </authorList>
    </citation>
    <scope>NUCLEOTIDE SEQUENCE [LARGE SCALE GENOMIC DNA]</scope>
    <source>
        <strain evidence="3 4">BU-1</strain>
    </source>
</reference>